<dbReference type="Proteomes" id="UP000799750">
    <property type="component" value="Unassembled WGS sequence"/>
</dbReference>
<name>A0A6A6R904_9PEZI</name>
<gene>
    <name evidence="2" type="ORF">BU16DRAFT_534572</name>
</gene>
<feature type="compositionally biased region" description="Low complexity" evidence="1">
    <location>
        <begin position="1"/>
        <end position="12"/>
    </location>
</feature>
<organism evidence="2 3">
    <name type="scientific">Lophium mytilinum</name>
    <dbReference type="NCBI Taxonomy" id="390894"/>
    <lineage>
        <taxon>Eukaryota</taxon>
        <taxon>Fungi</taxon>
        <taxon>Dikarya</taxon>
        <taxon>Ascomycota</taxon>
        <taxon>Pezizomycotina</taxon>
        <taxon>Dothideomycetes</taxon>
        <taxon>Pleosporomycetidae</taxon>
        <taxon>Mytilinidiales</taxon>
        <taxon>Mytilinidiaceae</taxon>
        <taxon>Lophium</taxon>
    </lineage>
</organism>
<proteinExistence type="predicted"/>
<reference evidence="2" key="1">
    <citation type="journal article" date="2020" name="Stud. Mycol.">
        <title>101 Dothideomycetes genomes: a test case for predicting lifestyles and emergence of pathogens.</title>
        <authorList>
            <person name="Haridas S."/>
            <person name="Albert R."/>
            <person name="Binder M."/>
            <person name="Bloem J."/>
            <person name="Labutti K."/>
            <person name="Salamov A."/>
            <person name="Andreopoulos B."/>
            <person name="Baker S."/>
            <person name="Barry K."/>
            <person name="Bills G."/>
            <person name="Bluhm B."/>
            <person name="Cannon C."/>
            <person name="Castanera R."/>
            <person name="Culley D."/>
            <person name="Daum C."/>
            <person name="Ezra D."/>
            <person name="Gonzalez J."/>
            <person name="Henrissat B."/>
            <person name="Kuo A."/>
            <person name="Liang C."/>
            <person name="Lipzen A."/>
            <person name="Lutzoni F."/>
            <person name="Magnuson J."/>
            <person name="Mondo S."/>
            <person name="Nolan M."/>
            <person name="Ohm R."/>
            <person name="Pangilinan J."/>
            <person name="Park H.-J."/>
            <person name="Ramirez L."/>
            <person name="Alfaro M."/>
            <person name="Sun H."/>
            <person name="Tritt A."/>
            <person name="Yoshinaga Y."/>
            <person name="Zwiers L.-H."/>
            <person name="Turgeon B."/>
            <person name="Goodwin S."/>
            <person name="Spatafora J."/>
            <person name="Crous P."/>
            <person name="Grigoriev I."/>
        </authorList>
    </citation>
    <scope>NUCLEOTIDE SEQUENCE</scope>
    <source>
        <strain evidence="2">CBS 269.34</strain>
    </source>
</reference>
<dbReference type="AlphaFoldDB" id="A0A6A6R904"/>
<keyword evidence="3" id="KW-1185">Reference proteome</keyword>
<feature type="region of interest" description="Disordered" evidence="1">
    <location>
        <begin position="133"/>
        <end position="171"/>
    </location>
</feature>
<feature type="region of interest" description="Disordered" evidence="1">
    <location>
        <begin position="1"/>
        <end position="28"/>
    </location>
</feature>
<evidence type="ECO:0000313" key="3">
    <source>
        <dbReference type="Proteomes" id="UP000799750"/>
    </source>
</evidence>
<sequence>MSSSRNSISNDSQGPLDTPTNEDRPRPFHELGLYDLQREFMKKTRDIVHNSAEFWQCLVDFIYELRPVEGETPPDGVRKIQAMKLKFLHKIIEVRYKGLIAITADDEEDASNLDEELEKQIQFHRQKCAREEKVRKQEKRALKQRKEEEKLRAEKARRAKEERRSPGVRKP</sequence>
<evidence type="ECO:0000256" key="1">
    <source>
        <dbReference type="SAM" id="MobiDB-lite"/>
    </source>
</evidence>
<dbReference type="EMBL" id="MU004183">
    <property type="protein sequence ID" value="KAF2499927.1"/>
    <property type="molecule type" value="Genomic_DNA"/>
</dbReference>
<feature type="compositionally biased region" description="Basic and acidic residues" evidence="1">
    <location>
        <begin position="133"/>
        <end position="165"/>
    </location>
</feature>
<protein>
    <submittedName>
        <fullName evidence="2">Uncharacterized protein</fullName>
    </submittedName>
</protein>
<evidence type="ECO:0000313" key="2">
    <source>
        <dbReference type="EMBL" id="KAF2499927.1"/>
    </source>
</evidence>
<accession>A0A6A6R904</accession>
<dbReference type="OrthoDB" id="10588050at2759"/>